<feature type="compositionally biased region" description="Low complexity" evidence="4">
    <location>
        <begin position="47"/>
        <end position="58"/>
    </location>
</feature>
<dbReference type="SUPFAM" id="SSF51126">
    <property type="entry name" value="Pectin lyase-like"/>
    <property type="match status" value="1"/>
</dbReference>
<dbReference type="PANTHER" id="PTHR40088">
    <property type="entry name" value="PECTATE LYASE (EUROFUNG)"/>
    <property type="match status" value="1"/>
</dbReference>
<sequence>MPQDFGQPAGGQYPGMEASVPYRRALPATPYTLYVSPAGSDGNSGTRSSPFRSIARASRSARPGTTVLVAPGSYAGGFRTSANGTPAARIYYVSEVKWGATIVPPARPARDMAWDNRGSFTDIAGFEVDGAAGQGGAAWRYGIYNGGSYAVIRDNWIHHMAQGVACTSEGGSAIGVDSYYRGVQSEVIGNLVHDIGPPGCHYIQGIYVSTSGAVRNNVVYRVAQGAIHLWHDARDIVVSNNTVAASGSGIIVG</sequence>
<proteinExistence type="predicted"/>
<dbReference type="Gene3D" id="2.160.20.10">
    <property type="entry name" value="Single-stranded right-handed beta-helix, Pectin lyase-like"/>
    <property type="match status" value="2"/>
</dbReference>
<evidence type="ECO:0000256" key="3">
    <source>
        <dbReference type="ARBA" id="ARBA00022729"/>
    </source>
</evidence>
<comment type="caution">
    <text evidence="6">The sequence shown here is derived from an EMBL/GenBank/DDBJ whole genome shotgun (WGS) entry which is preliminary data.</text>
</comment>
<dbReference type="Proteomes" id="UP000284006">
    <property type="component" value="Unassembled WGS sequence"/>
</dbReference>
<feature type="domain" description="DUF1565" evidence="5">
    <location>
        <begin position="38"/>
        <end position="75"/>
    </location>
</feature>
<name>A0A418XAV9_9BURK</name>
<evidence type="ECO:0000313" key="6">
    <source>
        <dbReference type="EMBL" id="RJG09483.1"/>
    </source>
</evidence>
<dbReference type="Pfam" id="PF07602">
    <property type="entry name" value="DUF1565"/>
    <property type="match status" value="1"/>
</dbReference>
<evidence type="ECO:0000313" key="7">
    <source>
        <dbReference type="Proteomes" id="UP000284006"/>
    </source>
</evidence>
<dbReference type="RefSeq" id="WP_119812892.1">
    <property type="nucleotide sequence ID" value="NZ_QYUP01000173.1"/>
</dbReference>
<dbReference type="InterPro" id="IPR011459">
    <property type="entry name" value="DUF1565"/>
</dbReference>
<reference evidence="6 7" key="1">
    <citation type="submission" date="2018-09" db="EMBL/GenBank/DDBJ databases">
        <authorList>
            <person name="Zhu H."/>
        </authorList>
    </citation>
    <scope>NUCLEOTIDE SEQUENCE [LARGE SCALE GENOMIC DNA]</scope>
    <source>
        <strain evidence="6 7">K1S02-61</strain>
    </source>
</reference>
<dbReference type="GO" id="GO:0016837">
    <property type="term" value="F:carbon-oxygen lyase activity, acting on polysaccharides"/>
    <property type="evidence" value="ECO:0007669"/>
    <property type="project" value="TreeGrafter"/>
</dbReference>
<feature type="region of interest" description="Disordered" evidence="4">
    <location>
        <begin position="36"/>
        <end position="58"/>
    </location>
</feature>
<keyword evidence="3" id="KW-0732">Signal</keyword>
<dbReference type="OrthoDB" id="7300353at2"/>
<accession>A0A418XAV9</accession>
<evidence type="ECO:0000256" key="4">
    <source>
        <dbReference type="SAM" id="MobiDB-lite"/>
    </source>
</evidence>
<comment type="subcellular location">
    <subcellularLocation>
        <location evidence="1">Secreted</location>
    </subcellularLocation>
</comment>
<keyword evidence="2" id="KW-0964">Secreted</keyword>
<protein>
    <submittedName>
        <fullName evidence="6">DUF1565 domain-containing protein</fullName>
    </submittedName>
</protein>
<evidence type="ECO:0000259" key="5">
    <source>
        <dbReference type="Pfam" id="PF07602"/>
    </source>
</evidence>
<evidence type="ECO:0000256" key="2">
    <source>
        <dbReference type="ARBA" id="ARBA00022525"/>
    </source>
</evidence>
<evidence type="ECO:0000256" key="1">
    <source>
        <dbReference type="ARBA" id="ARBA00004613"/>
    </source>
</evidence>
<keyword evidence="7" id="KW-1185">Reference proteome</keyword>
<organism evidence="6 7">
    <name type="scientific">Massilia cavernae</name>
    <dbReference type="NCBI Taxonomy" id="2320864"/>
    <lineage>
        <taxon>Bacteria</taxon>
        <taxon>Pseudomonadati</taxon>
        <taxon>Pseudomonadota</taxon>
        <taxon>Betaproteobacteria</taxon>
        <taxon>Burkholderiales</taxon>
        <taxon>Oxalobacteraceae</taxon>
        <taxon>Telluria group</taxon>
        <taxon>Massilia</taxon>
    </lineage>
</organism>
<dbReference type="GO" id="GO:0005576">
    <property type="term" value="C:extracellular region"/>
    <property type="evidence" value="ECO:0007669"/>
    <property type="project" value="UniProtKB-SubCell"/>
</dbReference>
<dbReference type="InterPro" id="IPR012334">
    <property type="entry name" value="Pectin_lyas_fold"/>
</dbReference>
<feature type="non-terminal residue" evidence="6">
    <location>
        <position position="253"/>
    </location>
</feature>
<dbReference type="EMBL" id="QYUP01000173">
    <property type="protein sequence ID" value="RJG09483.1"/>
    <property type="molecule type" value="Genomic_DNA"/>
</dbReference>
<dbReference type="PANTHER" id="PTHR40088:SF2">
    <property type="entry name" value="SECRETED SUGAR HYDROLASE"/>
    <property type="match status" value="1"/>
</dbReference>
<gene>
    <name evidence="6" type="ORF">D3872_22650</name>
</gene>
<dbReference type="InterPro" id="IPR011050">
    <property type="entry name" value="Pectin_lyase_fold/virulence"/>
</dbReference>
<dbReference type="InterPro" id="IPR052052">
    <property type="entry name" value="Polysaccharide_Lyase_9"/>
</dbReference>
<dbReference type="AlphaFoldDB" id="A0A418XAV9"/>